<dbReference type="GeneID" id="14919266"/>
<protein>
    <submittedName>
        <fullName evidence="2">Uncharacterized protein</fullName>
    </submittedName>
</protein>
<evidence type="ECO:0000313" key="2">
    <source>
        <dbReference type="EMBL" id="ELR18494.1"/>
    </source>
</evidence>
<feature type="signal peptide" evidence="1">
    <location>
        <begin position="1"/>
        <end position="23"/>
    </location>
</feature>
<dbReference type="VEuPathDB" id="AmoebaDB:ACA1_045250"/>
<evidence type="ECO:0000313" key="3">
    <source>
        <dbReference type="Proteomes" id="UP000011083"/>
    </source>
</evidence>
<dbReference type="PROSITE" id="PS51257">
    <property type="entry name" value="PROKAR_LIPOPROTEIN"/>
    <property type="match status" value="1"/>
</dbReference>
<keyword evidence="3" id="KW-1185">Reference proteome</keyword>
<organism evidence="2 3">
    <name type="scientific">Acanthamoeba castellanii (strain ATCC 30010 / Neff)</name>
    <dbReference type="NCBI Taxonomy" id="1257118"/>
    <lineage>
        <taxon>Eukaryota</taxon>
        <taxon>Amoebozoa</taxon>
        <taxon>Discosea</taxon>
        <taxon>Longamoebia</taxon>
        <taxon>Centramoebida</taxon>
        <taxon>Acanthamoebidae</taxon>
        <taxon>Acanthamoeba</taxon>
    </lineage>
</organism>
<dbReference type="OrthoDB" id="6072732at2759"/>
<name>L8GZ01_ACACF</name>
<dbReference type="RefSeq" id="XP_004340533.1">
    <property type="nucleotide sequence ID" value="XM_004340485.1"/>
</dbReference>
<evidence type="ECO:0000256" key="1">
    <source>
        <dbReference type="SAM" id="SignalP"/>
    </source>
</evidence>
<dbReference type="Proteomes" id="UP000011083">
    <property type="component" value="Unassembled WGS sequence"/>
</dbReference>
<keyword evidence="1" id="KW-0732">Signal</keyword>
<dbReference type="AlphaFoldDB" id="L8GZ01"/>
<accession>L8GZ01</accession>
<feature type="chain" id="PRO_5003990556" evidence="1">
    <location>
        <begin position="24"/>
        <end position="157"/>
    </location>
</feature>
<dbReference type="KEGG" id="acan:ACA1_045250"/>
<proteinExistence type="predicted"/>
<dbReference type="EMBL" id="KB007952">
    <property type="protein sequence ID" value="ELR18494.1"/>
    <property type="molecule type" value="Genomic_DNA"/>
</dbReference>
<gene>
    <name evidence="2" type="ORF">ACA1_045250</name>
</gene>
<sequence length="157" mass="17553">MTRSHALWSVLVLLALIAATACCARLPLPRPGGDNKVPVVVFNITVDETLWRPCVAWGLTPSLTPNTTTQQSVPIKNCDEGRFVYAYDDNFNHPVLKPTFYSSVIVDASPPTCVIACKPVDNQPMPYRCSQCSVMDSREGYHLTTYTFDVVGWEWRE</sequence>
<reference evidence="2 3" key="1">
    <citation type="journal article" date="2013" name="Genome Biol.">
        <title>Genome of Acanthamoeba castellanii highlights extensive lateral gene transfer and early evolution of tyrosine kinase signaling.</title>
        <authorList>
            <person name="Clarke M."/>
            <person name="Lohan A.J."/>
            <person name="Liu B."/>
            <person name="Lagkouvardos I."/>
            <person name="Roy S."/>
            <person name="Zafar N."/>
            <person name="Bertelli C."/>
            <person name="Schilde C."/>
            <person name="Kianianmomeni A."/>
            <person name="Burglin T.R."/>
            <person name="Frech C."/>
            <person name="Turcotte B."/>
            <person name="Kopec K.O."/>
            <person name="Synnott J.M."/>
            <person name="Choo C."/>
            <person name="Paponov I."/>
            <person name="Finkler A."/>
            <person name="Soon Heng Tan C."/>
            <person name="Hutchins A.P."/>
            <person name="Weinmeier T."/>
            <person name="Rattei T."/>
            <person name="Chu J.S."/>
            <person name="Gimenez G."/>
            <person name="Irimia M."/>
            <person name="Rigden D.J."/>
            <person name="Fitzpatrick D.A."/>
            <person name="Lorenzo-Morales J."/>
            <person name="Bateman A."/>
            <person name="Chiu C.H."/>
            <person name="Tang P."/>
            <person name="Hegemann P."/>
            <person name="Fromm H."/>
            <person name="Raoult D."/>
            <person name="Greub G."/>
            <person name="Miranda-Saavedra D."/>
            <person name="Chen N."/>
            <person name="Nash P."/>
            <person name="Ginger M.L."/>
            <person name="Horn M."/>
            <person name="Schaap P."/>
            <person name="Caler L."/>
            <person name="Loftus B."/>
        </authorList>
    </citation>
    <scope>NUCLEOTIDE SEQUENCE [LARGE SCALE GENOMIC DNA]</scope>
    <source>
        <strain evidence="2 3">Neff</strain>
    </source>
</reference>
<dbReference type="OMA" id="RIYATIF"/>